<dbReference type="InterPro" id="IPR006015">
    <property type="entry name" value="Universal_stress_UspA"/>
</dbReference>
<feature type="domain" description="UspA" evidence="2">
    <location>
        <begin position="224"/>
        <end position="272"/>
    </location>
</feature>
<accession>A0ABS1KM25</accession>
<dbReference type="EMBL" id="JAERRB010000001">
    <property type="protein sequence ID" value="MBL0740491.1"/>
    <property type="molecule type" value="Genomic_DNA"/>
</dbReference>
<dbReference type="InterPro" id="IPR014729">
    <property type="entry name" value="Rossmann-like_a/b/a_fold"/>
</dbReference>
<reference evidence="3 4" key="1">
    <citation type="submission" date="2021-01" db="EMBL/GenBank/DDBJ databases">
        <title>Chryseolinea sp. Jin1 Genome sequencing and assembly.</title>
        <authorList>
            <person name="Kim I."/>
        </authorList>
    </citation>
    <scope>NUCLEOTIDE SEQUENCE [LARGE SCALE GENOMIC DNA]</scope>
    <source>
        <strain evidence="3 4">Jin1</strain>
    </source>
</reference>
<evidence type="ECO:0000259" key="2">
    <source>
        <dbReference type="Pfam" id="PF00582"/>
    </source>
</evidence>
<dbReference type="InterPro" id="IPR006016">
    <property type="entry name" value="UspA"/>
</dbReference>
<comment type="caution">
    <text evidence="3">The sequence shown here is derived from an EMBL/GenBank/DDBJ whole genome shotgun (WGS) entry which is preliminary data.</text>
</comment>
<dbReference type="Pfam" id="PF00582">
    <property type="entry name" value="Usp"/>
    <property type="match status" value="2"/>
</dbReference>
<dbReference type="Proteomes" id="UP000613030">
    <property type="component" value="Unassembled WGS sequence"/>
</dbReference>
<protein>
    <submittedName>
        <fullName evidence="3">Universal stress protein</fullName>
    </submittedName>
</protein>
<dbReference type="RefSeq" id="WP_202007821.1">
    <property type="nucleotide sequence ID" value="NZ_JAERRB010000001.1"/>
</dbReference>
<dbReference type="CDD" id="cd00293">
    <property type="entry name" value="USP-like"/>
    <property type="match status" value="1"/>
</dbReference>
<dbReference type="PANTHER" id="PTHR46268:SF6">
    <property type="entry name" value="UNIVERSAL STRESS PROTEIN UP12"/>
    <property type="match status" value="1"/>
</dbReference>
<evidence type="ECO:0000256" key="1">
    <source>
        <dbReference type="ARBA" id="ARBA00008791"/>
    </source>
</evidence>
<evidence type="ECO:0000313" key="4">
    <source>
        <dbReference type="Proteomes" id="UP000613030"/>
    </source>
</evidence>
<name>A0ABS1KM25_9BACT</name>
<dbReference type="SUPFAM" id="SSF52402">
    <property type="entry name" value="Adenine nucleotide alpha hydrolases-like"/>
    <property type="match status" value="2"/>
</dbReference>
<dbReference type="PRINTS" id="PR01438">
    <property type="entry name" value="UNVRSLSTRESS"/>
</dbReference>
<proteinExistence type="inferred from homology"/>
<evidence type="ECO:0000313" key="3">
    <source>
        <dbReference type="EMBL" id="MBL0740491.1"/>
    </source>
</evidence>
<dbReference type="Gene3D" id="3.40.50.620">
    <property type="entry name" value="HUPs"/>
    <property type="match status" value="2"/>
</dbReference>
<organism evidence="3 4">
    <name type="scientific">Chryseolinea lacunae</name>
    <dbReference type="NCBI Taxonomy" id="2801331"/>
    <lineage>
        <taxon>Bacteria</taxon>
        <taxon>Pseudomonadati</taxon>
        <taxon>Bacteroidota</taxon>
        <taxon>Cytophagia</taxon>
        <taxon>Cytophagales</taxon>
        <taxon>Fulvivirgaceae</taxon>
        <taxon>Chryseolinea</taxon>
    </lineage>
</organism>
<sequence length="283" mass="31543">MKNILVPCDFSKPAINAFRFALDIAAQSAGTVHLVNVVELPVLHDTVLMPVLNFEQTLLNDLRAHAEKSFEKITSKYSNEGAKVVTNVSFGPVYGKILDYIADKNIDVVVMGSHGSSGLRELFIGSNAERLVRNSPVPVLVLKDYFKGPVKNIVFPNNLDTDSQEELTLKVKALQDFFKAHLHIVWINTPLNFTSDTITLKRMEAFAKRFMLKNYTLSIFNHTDTEEGILEFSKKIQGDLIAMATHGRTGIAHLVNGSLAEDVVNHTKGMVWTYTLKNELVEA</sequence>
<feature type="domain" description="UspA" evidence="2">
    <location>
        <begin position="1"/>
        <end position="143"/>
    </location>
</feature>
<gene>
    <name evidence="3" type="ORF">JI741_04640</name>
</gene>
<keyword evidence="4" id="KW-1185">Reference proteome</keyword>
<dbReference type="PANTHER" id="PTHR46268">
    <property type="entry name" value="STRESS RESPONSE PROTEIN NHAX"/>
    <property type="match status" value="1"/>
</dbReference>
<comment type="similarity">
    <text evidence="1">Belongs to the universal stress protein A family.</text>
</comment>